<organism evidence="1 2">
    <name type="scientific">Brenthis ino</name>
    <name type="common">lesser marbled fritillary</name>
    <dbReference type="NCBI Taxonomy" id="405034"/>
    <lineage>
        <taxon>Eukaryota</taxon>
        <taxon>Metazoa</taxon>
        <taxon>Ecdysozoa</taxon>
        <taxon>Arthropoda</taxon>
        <taxon>Hexapoda</taxon>
        <taxon>Insecta</taxon>
        <taxon>Pterygota</taxon>
        <taxon>Neoptera</taxon>
        <taxon>Endopterygota</taxon>
        <taxon>Lepidoptera</taxon>
        <taxon>Glossata</taxon>
        <taxon>Ditrysia</taxon>
        <taxon>Papilionoidea</taxon>
        <taxon>Nymphalidae</taxon>
        <taxon>Heliconiinae</taxon>
        <taxon>Argynnini</taxon>
        <taxon>Brenthis</taxon>
    </lineage>
</organism>
<feature type="non-terminal residue" evidence="1">
    <location>
        <position position="197"/>
    </location>
</feature>
<name>A0A8J9UF14_9NEOP</name>
<dbReference type="EMBL" id="OV170233">
    <property type="protein sequence ID" value="CAH0719103.1"/>
    <property type="molecule type" value="Genomic_DNA"/>
</dbReference>
<keyword evidence="2" id="KW-1185">Reference proteome</keyword>
<dbReference type="AlphaFoldDB" id="A0A8J9UF14"/>
<dbReference type="Proteomes" id="UP000838878">
    <property type="component" value="Chromosome 13"/>
</dbReference>
<protein>
    <submittedName>
        <fullName evidence="1">Uncharacterized protein</fullName>
    </submittedName>
</protein>
<reference evidence="1" key="1">
    <citation type="submission" date="2021-12" db="EMBL/GenBank/DDBJ databases">
        <authorList>
            <person name="Martin H S."/>
        </authorList>
    </citation>
    <scope>NUCLEOTIDE SEQUENCE</scope>
</reference>
<evidence type="ECO:0000313" key="2">
    <source>
        <dbReference type="Proteomes" id="UP000838878"/>
    </source>
</evidence>
<accession>A0A8J9UF14</accession>
<proteinExistence type="predicted"/>
<gene>
    <name evidence="1" type="ORF">BINO364_LOCUS5489</name>
</gene>
<dbReference type="OrthoDB" id="6932129at2759"/>
<sequence length="197" mass="23356">MYLHTFDIGEWTVHNWSRSVPHKVHTKNRNSTVKEQEEEGRKHLREYLNMLPKLESHYCRKSTTKLYLERSWGSKQSLYREYLNYLREKGKDDCKVSNFIFWEEFEAMNLSLFSPKKDECDVCCARRVGNLSDADYNIHILRKDKARQEKSSHKNISDPSMYTYFTTNCLTNAVIKEGIPVAVEEQCLLGNFTDVRR</sequence>
<evidence type="ECO:0000313" key="1">
    <source>
        <dbReference type="EMBL" id="CAH0719103.1"/>
    </source>
</evidence>